<dbReference type="Proteomes" id="UP000199119">
    <property type="component" value="Unassembled WGS sequence"/>
</dbReference>
<dbReference type="Gene3D" id="3.40.50.300">
    <property type="entry name" value="P-loop containing nucleotide triphosphate hydrolases"/>
    <property type="match status" value="2"/>
</dbReference>
<feature type="domain" description="Helicase HerA central" evidence="2">
    <location>
        <begin position="23"/>
        <end position="79"/>
    </location>
</feature>
<name>A0A1I2HS19_9BURK</name>
<organism evidence="3 4">
    <name type="scientific">Paracidovorax wautersii</name>
    <dbReference type="NCBI Taxonomy" id="1177982"/>
    <lineage>
        <taxon>Bacteria</taxon>
        <taxon>Pseudomonadati</taxon>
        <taxon>Pseudomonadota</taxon>
        <taxon>Betaproteobacteria</taxon>
        <taxon>Burkholderiales</taxon>
        <taxon>Comamonadaceae</taxon>
        <taxon>Paracidovorax</taxon>
    </lineage>
</organism>
<feature type="region of interest" description="Disordered" evidence="1">
    <location>
        <begin position="276"/>
        <end position="295"/>
    </location>
</feature>
<dbReference type="InterPro" id="IPR002789">
    <property type="entry name" value="HerA_central"/>
</dbReference>
<dbReference type="SUPFAM" id="SSF52540">
    <property type="entry name" value="P-loop containing nucleoside triphosphate hydrolases"/>
    <property type="match status" value="1"/>
</dbReference>
<dbReference type="RefSeq" id="WP_092942386.1">
    <property type="nucleotide sequence ID" value="NZ_FONX01000026.1"/>
</dbReference>
<dbReference type="OrthoDB" id="7235451at2"/>
<evidence type="ECO:0000313" key="3">
    <source>
        <dbReference type="EMBL" id="SFF31181.1"/>
    </source>
</evidence>
<keyword evidence="4" id="KW-1185">Reference proteome</keyword>
<reference evidence="4" key="1">
    <citation type="submission" date="2016-10" db="EMBL/GenBank/DDBJ databases">
        <authorList>
            <person name="Varghese N."/>
            <person name="Submissions S."/>
        </authorList>
    </citation>
    <scope>NUCLEOTIDE SEQUENCE [LARGE SCALE GENOMIC DNA]</scope>
    <source>
        <strain evidence="4">DSM 27981</strain>
    </source>
</reference>
<dbReference type="EMBL" id="FONX01000026">
    <property type="protein sequence ID" value="SFF31181.1"/>
    <property type="molecule type" value="Genomic_DNA"/>
</dbReference>
<gene>
    <name evidence="3" type="ORF">SAMN04489711_1269</name>
</gene>
<evidence type="ECO:0000259" key="2">
    <source>
        <dbReference type="Pfam" id="PF01935"/>
    </source>
</evidence>
<dbReference type="PANTHER" id="PTHR30121">
    <property type="entry name" value="UNCHARACTERIZED PROTEIN YJGR-RELATED"/>
    <property type="match status" value="1"/>
</dbReference>
<dbReference type="PANTHER" id="PTHR30121:SF6">
    <property type="entry name" value="SLR6007 PROTEIN"/>
    <property type="match status" value="1"/>
</dbReference>
<proteinExistence type="predicted"/>
<protein>
    <submittedName>
        <fullName evidence="3">AAA-like domain-containing protein</fullName>
    </submittedName>
</protein>
<accession>A0A1I2HS19</accession>
<feature type="region of interest" description="Disordered" evidence="1">
    <location>
        <begin position="513"/>
        <end position="554"/>
    </location>
</feature>
<dbReference type="Pfam" id="PF01935">
    <property type="entry name" value="DUF87"/>
    <property type="match status" value="1"/>
</dbReference>
<feature type="compositionally biased region" description="Low complexity" evidence="1">
    <location>
        <begin position="517"/>
        <end position="534"/>
    </location>
</feature>
<evidence type="ECO:0000256" key="1">
    <source>
        <dbReference type="SAM" id="MobiDB-lite"/>
    </source>
</evidence>
<sequence>MIMSNDDHAKILWGYEHSSANSSQRVGVYTDFGQVVNPHMMITGDTGSGKTHTIRHAITETAQSSPRPIRFHVFDVHGDIRIADDLCSMIEFSAQSPYGFNPLKVNPDPKFGGVTRAIQDFINTLKLSPTQSRNLGPKQADVLRNLLLDVYTAAGFEQGNPSTWTESNERPAAPLLPGRIYVDIPIAENNLAKAIAEQDAVDLRFDGATKCWHVNTYEGGITRWPLKKWGRVCPTLSTLVAYATRRRQMAFTGLGEHESALLEKVHSKARAVSKQLQNRAKARNNHGSASDEDDKAAEDLAKAKDAFLDGFKKYVDHMELGSALEDLLKYDSFDSLSTVKQIIDTLANSDIFKDTPPRFDPSKQVWRYKIDAIKFEYQKFMMDVRLREIFDHAKQLGETPYLREVIVIDEGANFVEKDSEHIINVIAVQARKYGLAIWFASQSPTQYPDSLLTSMATKVILGVDPNFWPAAQRQLRIEPETMSWIRPRESLIVNRKLQGQSVQKWVKVISPSRVPGAQQHSAPAPRPAAPYQQQRSVAPAEHRAPPSAMEDDVFGAVADLPLRRAR</sequence>
<evidence type="ECO:0000313" key="4">
    <source>
        <dbReference type="Proteomes" id="UP000199119"/>
    </source>
</evidence>
<dbReference type="InterPro" id="IPR027417">
    <property type="entry name" value="P-loop_NTPase"/>
</dbReference>
<dbReference type="STRING" id="1177982.SAMN04489711_1269"/>
<dbReference type="InterPro" id="IPR051162">
    <property type="entry name" value="T4SS_component"/>
</dbReference>
<dbReference type="AlphaFoldDB" id="A0A1I2HS19"/>